<organism evidence="4 5">
    <name type="scientific">Neohortaea acidophila</name>
    <dbReference type="NCBI Taxonomy" id="245834"/>
    <lineage>
        <taxon>Eukaryota</taxon>
        <taxon>Fungi</taxon>
        <taxon>Dikarya</taxon>
        <taxon>Ascomycota</taxon>
        <taxon>Pezizomycotina</taxon>
        <taxon>Dothideomycetes</taxon>
        <taxon>Dothideomycetidae</taxon>
        <taxon>Mycosphaerellales</taxon>
        <taxon>Teratosphaeriaceae</taxon>
        <taxon>Neohortaea</taxon>
    </lineage>
</organism>
<dbReference type="Pfam" id="PF09073">
    <property type="entry name" value="BUD22"/>
    <property type="match status" value="1"/>
</dbReference>
<dbReference type="InterPro" id="IPR037393">
    <property type="entry name" value="Bud22/SRFB1"/>
</dbReference>
<reference evidence="4" key="1">
    <citation type="journal article" date="2020" name="Stud. Mycol.">
        <title>101 Dothideomycetes genomes: a test case for predicting lifestyles and emergence of pathogens.</title>
        <authorList>
            <person name="Haridas S."/>
            <person name="Albert R."/>
            <person name="Binder M."/>
            <person name="Bloem J."/>
            <person name="Labutti K."/>
            <person name="Salamov A."/>
            <person name="Andreopoulos B."/>
            <person name="Baker S."/>
            <person name="Barry K."/>
            <person name="Bills G."/>
            <person name="Bluhm B."/>
            <person name="Cannon C."/>
            <person name="Castanera R."/>
            <person name="Culley D."/>
            <person name="Daum C."/>
            <person name="Ezra D."/>
            <person name="Gonzalez J."/>
            <person name="Henrissat B."/>
            <person name="Kuo A."/>
            <person name="Liang C."/>
            <person name="Lipzen A."/>
            <person name="Lutzoni F."/>
            <person name="Magnuson J."/>
            <person name="Mondo S."/>
            <person name="Nolan M."/>
            <person name="Ohm R."/>
            <person name="Pangilinan J."/>
            <person name="Park H.-J."/>
            <person name="Ramirez L."/>
            <person name="Alfaro M."/>
            <person name="Sun H."/>
            <person name="Tritt A."/>
            <person name="Yoshinaga Y."/>
            <person name="Zwiers L.-H."/>
            <person name="Turgeon B."/>
            <person name="Goodwin S."/>
            <person name="Spatafora J."/>
            <person name="Crous P."/>
            <person name="Grigoriev I."/>
        </authorList>
    </citation>
    <scope>NUCLEOTIDE SEQUENCE</scope>
    <source>
        <strain evidence="4">CBS 113389</strain>
    </source>
</reference>
<feature type="domain" description="Bud22" evidence="3">
    <location>
        <begin position="27"/>
        <end position="426"/>
    </location>
</feature>
<dbReference type="Proteomes" id="UP000799767">
    <property type="component" value="Unassembled WGS sequence"/>
</dbReference>
<dbReference type="AlphaFoldDB" id="A0A6A6Q0M0"/>
<feature type="region of interest" description="Disordered" evidence="2">
    <location>
        <begin position="1"/>
        <end position="20"/>
    </location>
</feature>
<dbReference type="GO" id="GO:0030490">
    <property type="term" value="P:maturation of SSU-rRNA"/>
    <property type="evidence" value="ECO:0007669"/>
    <property type="project" value="TreeGrafter"/>
</dbReference>
<dbReference type="EMBL" id="MU001633">
    <property type="protein sequence ID" value="KAF2485529.1"/>
    <property type="molecule type" value="Genomic_DNA"/>
</dbReference>
<keyword evidence="5" id="KW-1185">Reference proteome</keyword>
<evidence type="ECO:0000313" key="5">
    <source>
        <dbReference type="Proteomes" id="UP000799767"/>
    </source>
</evidence>
<sequence length="426" mass="47229">MPKRKREDDEARDPARQRRVQQRLKVALTKLGHAFKVSKGLERQKLGKRRRKAEEESNQKDVERIDAEIAALKALDTTASAQLHLYKSLLKIKAVSDSPGLPDEVRDPPAASTEPATLNVHARLCNSNQVQDVLSTAVTDIQQSLGLDIDTSKSARKSRKRAKDFEPAKEASLHGRGNVEAPDERQSSYPRTRQLNDAGDDSDAEHLDFDNRIASTSDEDDDEDHGVAALERQLAAEGVKRANGSKSNGYNVEADLSLSDSELDNRSASPEPQKAAPIKKSAFLPSLTMAGYISGSESDVEEHAGAPVKKNRRGQRARQQIWEQKYGAGAKHLQKPTRNDRDDGWNSKRGAVDANDRKNKGYDRRTRRTSPDYKSGRNGGKSLPHAKKENTKKQDDGPLHPSWEAAKKAKEKRAVPIAFQGKKITF</sequence>
<dbReference type="InterPro" id="IPR015158">
    <property type="entry name" value="Bud22_dom"/>
</dbReference>
<feature type="compositionally biased region" description="Basic and acidic residues" evidence="2">
    <location>
        <begin position="52"/>
        <end position="61"/>
    </location>
</feature>
<feature type="region of interest" description="Disordered" evidence="2">
    <location>
        <begin position="152"/>
        <end position="226"/>
    </location>
</feature>
<evidence type="ECO:0000256" key="2">
    <source>
        <dbReference type="SAM" id="MobiDB-lite"/>
    </source>
</evidence>
<evidence type="ECO:0000259" key="3">
    <source>
        <dbReference type="Pfam" id="PF09073"/>
    </source>
</evidence>
<gene>
    <name evidence="4" type="ORF">BDY17DRAFT_322363</name>
</gene>
<dbReference type="GO" id="GO:0005634">
    <property type="term" value="C:nucleus"/>
    <property type="evidence" value="ECO:0007669"/>
    <property type="project" value="TreeGrafter"/>
</dbReference>
<evidence type="ECO:0000256" key="1">
    <source>
        <dbReference type="ARBA" id="ARBA00023054"/>
    </source>
</evidence>
<dbReference type="RefSeq" id="XP_033592098.1">
    <property type="nucleotide sequence ID" value="XM_033736794.1"/>
</dbReference>
<accession>A0A6A6Q0M0</accession>
<feature type="compositionally biased region" description="Basic and acidic residues" evidence="2">
    <location>
        <begin position="337"/>
        <end position="375"/>
    </location>
</feature>
<protein>
    <submittedName>
        <fullName evidence="4">Bud-site selection protein</fullName>
    </submittedName>
</protein>
<feature type="compositionally biased region" description="Basic and acidic residues" evidence="2">
    <location>
        <begin position="386"/>
        <end position="398"/>
    </location>
</feature>
<dbReference type="OrthoDB" id="3364872at2759"/>
<proteinExistence type="predicted"/>
<dbReference type="GO" id="GO:0030686">
    <property type="term" value="C:90S preribosome"/>
    <property type="evidence" value="ECO:0007669"/>
    <property type="project" value="TreeGrafter"/>
</dbReference>
<name>A0A6A6Q0M0_9PEZI</name>
<feature type="region of interest" description="Disordered" evidence="2">
    <location>
        <begin position="238"/>
        <end position="413"/>
    </location>
</feature>
<dbReference type="PANTHER" id="PTHR23325:SF1">
    <property type="entry name" value="SERUM RESPONSE FACTOR-BINDING PROTEIN 1"/>
    <property type="match status" value="1"/>
</dbReference>
<keyword evidence="1" id="KW-0175">Coiled coil</keyword>
<feature type="compositionally biased region" description="Basic and acidic residues" evidence="2">
    <location>
        <begin position="163"/>
        <end position="173"/>
    </location>
</feature>
<feature type="region of interest" description="Disordered" evidence="2">
    <location>
        <begin position="42"/>
        <end position="61"/>
    </location>
</feature>
<dbReference type="PANTHER" id="PTHR23325">
    <property type="entry name" value="SERUM RESPONSE FACTOR-BINDING"/>
    <property type="match status" value="1"/>
</dbReference>
<feature type="compositionally biased region" description="Basic and acidic residues" evidence="2">
    <location>
        <begin position="1"/>
        <end position="16"/>
    </location>
</feature>
<dbReference type="GeneID" id="54477796"/>
<evidence type="ECO:0000313" key="4">
    <source>
        <dbReference type="EMBL" id="KAF2485529.1"/>
    </source>
</evidence>